<feature type="signal peptide" evidence="1">
    <location>
        <begin position="1"/>
        <end position="21"/>
    </location>
</feature>
<keyword evidence="2" id="KW-1185">Reference proteome</keyword>
<dbReference type="WBParaSite" id="Pan_g16572.t1">
    <property type="protein sequence ID" value="Pan_g16572.t1"/>
    <property type="gene ID" value="Pan_g16572"/>
</dbReference>
<evidence type="ECO:0000313" key="3">
    <source>
        <dbReference type="WBParaSite" id="Pan_g16572.t1"/>
    </source>
</evidence>
<keyword evidence="1" id="KW-0732">Signal</keyword>
<dbReference type="AlphaFoldDB" id="A0A7E4V4Z2"/>
<reference evidence="2" key="1">
    <citation type="journal article" date="2013" name="Genetics">
        <title>The draft genome and transcriptome of Panagrellus redivivus are shaped by the harsh demands of a free-living lifestyle.</title>
        <authorList>
            <person name="Srinivasan J."/>
            <person name="Dillman A.R."/>
            <person name="Macchietto M.G."/>
            <person name="Heikkinen L."/>
            <person name="Lakso M."/>
            <person name="Fracchia K.M."/>
            <person name="Antoshechkin I."/>
            <person name="Mortazavi A."/>
            <person name="Wong G."/>
            <person name="Sternberg P.W."/>
        </authorList>
    </citation>
    <scope>NUCLEOTIDE SEQUENCE [LARGE SCALE GENOMIC DNA]</scope>
    <source>
        <strain evidence="2">MT8872</strain>
    </source>
</reference>
<feature type="chain" id="PRO_5028858499" evidence="1">
    <location>
        <begin position="22"/>
        <end position="76"/>
    </location>
</feature>
<proteinExistence type="predicted"/>
<name>A0A7E4V4Z2_PANRE</name>
<evidence type="ECO:0000313" key="2">
    <source>
        <dbReference type="Proteomes" id="UP000492821"/>
    </source>
</evidence>
<dbReference type="Proteomes" id="UP000492821">
    <property type="component" value="Unassembled WGS sequence"/>
</dbReference>
<accession>A0A7E4V4Z2</accession>
<evidence type="ECO:0000256" key="1">
    <source>
        <dbReference type="SAM" id="SignalP"/>
    </source>
</evidence>
<organism evidence="2 3">
    <name type="scientific">Panagrellus redivivus</name>
    <name type="common">Microworm</name>
    <dbReference type="NCBI Taxonomy" id="6233"/>
    <lineage>
        <taxon>Eukaryota</taxon>
        <taxon>Metazoa</taxon>
        <taxon>Ecdysozoa</taxon>
        <taxon>Nematoda</taxon>
        <taxon>Chromadorea</taxon>
        <taxon>Rhabditida</taxon>
        <taxon>Tylenchina</taxon>
        <taxon>Panagrolaimomorpha</taxon>
        <taxon>Panagrolaimoidea</taxon>
        <taxon>Panagrolaimidae</taxon>
        <taxon>Panagrellus</taxon>
    </lineage>
</organism>
<reference evidence="3" key="2">
    <citation type="submission" date="2020-10" db="UniProtKB">
        <authorList>
            <consortium name="WormBaseParasite"/>
        </authorList>
    </citation>
    <scope>IDENTIFICATION</scope>
</reference>
<sequence>MKLISLTILTVLLVSFTVVNAYYQTPYVQWCRTHADCLPNLKLKFPGVKYWICLYDRMPYYGPYCAPDNYKMFPRQ</sequence>
<protein>
    <submittedName>
        <fullName evidence="3">Secreted protein</fullName>
    </submittedName>
</protein>